<proteinExistence type="predicted"/>
<evidence type="ECO:0008006" key="3">
    <source>
        <dbReference type="Google" id="ProtNLM"/>
    </source>
</evidence>
<dbReference type="RefSeq" id="WP_289166809.1">
    <property type="nucleotide sequence ID" value="NZ_JASZZN010000027.1"/>
</dbReference>
<accession>A0ABT7PQP8</accession>
<sequence>MKLIVSVDTEEDNAWDGRYQPSGQTVRNVSCLDLLQSLCDAHDVPPVYLVNNPIIEDDDACRWLSKQLDRGTCEVGAHLHPWCGPPHFRESYDSGSSFLCNLTRDEQFAKLAHLTDRIRQRLGLSPRSFRAGRYGLDHVGASLLFDLGYRIDSSVLPFRSCGDGGPDFSDAPWRHYHPHAESLTRAANSSGPSLLEIPVSVGYARAPFERSHRRWVDVRTPPWTAMRLPGLLHRAGIAKQIKATPEQENTSDICRLADQYLHQDADYFVILLHSSSLLVGGSPYSATASERDGLLDTLAAVLTHCVNRGITGATFSDAASEILDPQI</sequence>
<dbReference type="Gene3D" id="3.20.20.370">
    <property type="entry name" value="Glycoside hydrolase/deacetylase"/>
    <property type="match status" value="1"/>
</dbReference>
<dbReference type="Proteomes" id="UP001239462">
    <property type="component" value="Unassembled WGS sequence"/>
</dbReference>
<gene>
    <name evidence="1" type="ORF">QTN89_25510</name>
</gene>
<dbReference type="InterPro" id="IPR011330">
    <property type="entry name" value="Glyco_hydro/deAcase_b/a-brl"/>
</dbReference>
<dbReference type="SUPFAM" id="SSF88713">
    <property type="entry name" value="Glycoside hydrolase/deacetylase"/>
    <property type="match status" value="1"/>
</dbReference>
<evidence type="ECO:0000313" key="2">
    <source>
        <dbReference type="Proteomes" id="UP001239462"/>
    </source>
</evidence>
<organism evidence="1 2">
    <name type="scientific">Roseiconus lacunae</name>
    <dbReference type="NCBI Taxonomy" id="2605694"/>
    <lineage>
        <taxon>Bacteria</taxon>
        <taxon>Pseudomonadati</taxon>
        <taxon>Planctomycetota</taxon>
        <taxon>Planctomycetia</taxon>
        <taxon>Pirellulales</taxon>
        <taxon>Pirellulaceae</taxon>
        <taxon>Roseiconus</taxon>
    </lineage>
</organism>
<keyword evidence="2" id="KW-1185">Reference proteome</keyword>
<evidence type="ECO:0000313" key="1">
    <source>
        <dbReference type="EMBL" id="MDM4018837.1"/>
    </source>
</evidence>
<comment type="caution">
    <text evidence="1">The sequence shown here is derived from an EMBL/GenBank/DDBJ whole genome shotgun (WGS) entry which is preliminary data.</text>
</comment>
<reference evidence="1 2" key="1">
    <citation type="submission" date="2023-06" db="EMBL/GenBank/DDBJ databases">
        <title>Roseiconus lacunae JC819 isolated from Gulf of Mannar region, Tamil Nadu.</title>
        <authorList>
            <person name="Pk S."/>
            <person name="Ch S."/>
            <person name="Ch V.R."/>
        </authorList>
    </citation>
    <scope>NUCLEOTIDE SEQUENCE [LARGE SCALE GENOMIC DNA]</scope>
    <source>
        <strain evidence="1 2">JC819</strain>
    </source>
</reference>
<name>A0ABT7PQP8_9BACT</name>
<dbReference type="EMBL" id="JASZZN010000027">
    <property type="protein sequence ID" value="MDM4018837.1"/>
    <property type="molecule type" value="Genomic_DNA"/>
</dbReference>
<protein>
    <recommendedName>
        <fullName evidence="3">WalW protein</fullName>
    </recommendedName>
</protein>